<feature type="region of interest" description="Disordered" evidence="1">
    <location>
        <begin position="47"/>
        <end position="141"/>
    </location>
</feature>
<accession>A0A2W1GQ08</accession>
<dbReference type="KEGG" id="ptrr:90955360"/>
<evidence type="ECO:0000256" key="1">
    <source>
        <dbReference type="SAM" id="MobiDB-lite"/>
    </source>
</evidence>
<dbReference type="GeneID" id="90955360"/>
<feature type="compositionally biased region" description="Basic and acidic residues" evidence="1">
    <location>
        <begin position="117"/>
        <end position="128"/>
    </location>
</feature>
<proteinExistence type="predicted"/>
<reference evidence="2 3" key="1">
    <citation type="journal article" date="2018" name="BMC Genomics">
        <title>Comparative genomics of the wheat fungal pathogen Pyrenophora tritici-repentis reveals chromosomal variations and genome plasticity.</title>
        <authorList>
            <person name="Moolhuijzen P."/>
            <person name="See P.T."/>
            <person name="Hane J.K."/>
            <person name="Shi G."/>
            <person name="Liu Z."/>
            <person name="Oliver R.P."/>
            <person name="Moffat C.S."/>
        </authorList>
    </citation>
    <scope>NUCLEOTIDE SEQUENCE [LARGE SCALE GENOMIC DNA]</scope>
    <source>
        <strain evidence="2">M4</strain>
    </source>
</reference>
<sequence length="259" mass="27879">MKTSPGTNSGLNRLDMAVKAQHEVAPAAATMPASQLQYRHASIVTDGIDSPTNGLEQDTEGFQGVYGHSSSPLPTRPNGMIQPSDSPGACEGRAHERGGVDAHTQVASKSVHRHVKRPNDGESPERKRVCLQSGKPDTNGVNEIASTEHAIFTSVSRPDQEPYMPTSSDQFASVGTSAPMEPLSTIHKLILNREDPESSDLSTNFVYWGQSDVCGTSDCCLEYSWTGFSAVKLLRDRTRLSGAADKGYYTGLLQVRAES</sequence>
<protein>
    <submittedName>
        <fullName evidence="2">Uncharacterized protein</fullName>
    </submittedName>
</protein>
<comment type="caution">
    <text evidence="2">The sequence shown here is derived from an EMBL/GenBank/DDBJ whole genome shotgun (WGS) entry which is preliminary data.</text>
</comment>
<organism evidence="2 3">
    <name type="scientific">Pyrenophora tritici-repentis</name>
    <dbReference type="NCBI Taxonomy" id="45151"/>
    <lineage>
        <taxon>Eukaryota</taxon>
        <taxon>Fungi</taxon>
        <taxon>Dikarya</taxon>
        <taxon>Ascomycota</taxon>
        <taxon>Pezizomycotina</taxon>
        <taxon>Dothideomycetes</taxon>
        <taxon>Pleosporomycetidae</taxon>
        <taxon>Pleosporales</taxon>
        <taxon>Pleosporineae</taxon>
        <taxon>Pleosporaceae</taxon>
        <taxon>Pyrenophora</taxon>
    </lineage>
</organism>
<evidence type="ECO:0000313" key="3">
    <source>
        <dbReference type="Proteomes" id="UP000245464"/>
    </source>
</evidence>
<dbReference type="RefSeq" id="XP_065963979.1">
    <property type="nucleotide sequence ID" value="XM_066105352.1"/>
</dbReference>
<gene>
    <name evidence="2" type="ORF">PtrM4_057680</name>
</gene>
<evidence type="ECO:0000313" key="2">
    <source>
        <dbReference type="EMBL" id="KAF7574145.1"/>
    </source>
</evidence>
<dbReference type="Proteomes" id="UP000245464">
    <property type="component" value="Chromosome 2"/>
</dbReference>
<dbReference type="AlphaFoldDB" id="A0A2W1GQ08"/>
<dbReference type="EMBL" id="NQIK02000002">
    <property type="protein sequence ID" value="KAF7574145.1"/>
    <property type="molecule type" value="Genomic_DNA"/>
</dbReference>
<name>A0A2W1GQ08_9PLEO</name>